<dbReference type="InterPro" id="IPR000642">
    <property type="entry name" value="Peptidase_M41"/>
</dbReference>
<dbReference type="Proteomes" id="UP000783686">
    <property type="component" value="Unassembled WGS sequence"/>
</dbReference>
<evidence type="ECO:0000256" key="9">
    <source>
        <dbReference type="ARBA" id="ARBA00022741"/>
    </source>
</evidence>
<keyword evidence="8" id="KW-0479">Metal-binding</keyword>
<keyword evidence="6" id="KW-0645">Protease</keyword>
<evidence type="ECO:0000256" key="16">
    <source>
        <dbReference type="ARBA" id="ARBA00023136"/>
    </source>
</evidence>
<dbReference type="InterPro" id="IPR037219">
    <property type="entry name" value="Peptidase_M41-like"/>
</dbReference>
<evidence type="ECO:0000256" key="11">
    <source>
        <dbReference type="ARBA" id="ARBA00022833"/>
    </source>
</evidence>
<keyword evidence="13" id="KW-0809">Transit peptide</keyword>
<dbReference type="FunFam" id="1.10.8.60:FF:000019">
    <property type="entry name" value="AFG3-like AAA ATPase 2"/>
    <property type="match status" value="1"/>
</dbReference>
<comment type="subcellular location">
    <subcellularLocation>
        <location evidence="2">Membrane</location>
        <topology evidence="2">Multi-pass membrane protein</topology>
    </subcellularLocation>
    <subcellularLocation>
        <location evidence="3">Mitochondrion</location>
    </subcellularLocation>
</comment>
<dbReference type="GO" id="GO:0034982">
    <property type="term" value="P:mitochondrial protein processing"/>
    <property type="evidence" value="ECO:0007669"/>
    <property type="project" value="TreeGrafter"/>
</dbReference>
<feature type="transmembrane region" description="Helical" evidence="18">
    <location>
        <begin position="335"/>
        <end position="356"/>
    </location>
</feature>
<evidence type="ECO:0000256" key="18">
    <source>
        <dbReference type="SAM" id="Phobius"/>
    </source>
</evidence>
<keyword evidence="16 18" id="KW-0472">Membrane</keyword>
<keyword evidence="21" id="KW-1185">Reference proteome</keyword>
<dbReference type="GO" id="GO:0016887">
    <property type="term" value="F:ATP hydrolysis activity"/>
    <property type="evidence" value="ECO:0007669"/>
    <property type="project" value="InterPro"/>
</dbReference>
<feature type="region of interest" description="Disordered" evidence="17">
    <location>
        <begin position="177"/>
        <end position="213"/>
    </location>
</feature>
<comment type="cofactor">
    <cofactor evidence="1">
        <name>Zn(2+)</name>
        <dbReference type="ChEBI" id="CHEBI:29105"/>
    </cofactor>
</comment>
<evidence type="ECO:0000256" key="6">
    <source>
        <dbReference type="ARBA" id="ARBA00022670"/>
    </source>
</evidence>
<dbReference type="Pfam" id="PF00004">
    <property type="entry name" value="AAA"/>
    <property type="match status" value="1"/>
</dbReference>
<name>A0A811KSR2_9BILA</name>
<evidence type="ECO:0000313" key="20">
    <source>
        <dbReference type="EMBL" id="CAD5218316.1"/>
    </source>
</evidence>
<keyword evidence="11" id="KW-0862">Zinc</keyword>
<dbReference type="EMBL" id="CAJFCW020000004">
    <property type="protein sequence ID" value="CAG9109992.1"/>
    <property type="molecule type" value="Genomic_DNA"/>
</dbReference>
<gene>
    <name evidence="20" type="ORF">BOKJ2_LOCUS7526</name>
</gene>
<dbReference type="HAMAP" id="MF_01458">
    <property type="entry name" value="FtsH"/>
    <property type="match status" value="1"/>
</dbReference>
<dbReference type="GO" id="GO:0005524">
    <property type="term" value="F:ATP binding"/>
    <property type="evidence" value="ECO:0007669"/>
    <property type="project" value="UniProtKB-KW"/>
</dbReference>
<dbReference type="Proteomes" id="UP000614601">
    <property type="component" value="Unassembled WGS sequence"/>
</dbReference>
<evidence type="ECO:0000256" key="13">
    <source>
        <dbReference type="ARBA" id="ARBA00022946"/>
    </source>
</evidence>
<dbReference type="PANTHER" id="PTHR43655:SF8">
    <property type="entry name" value="PARAPLEGIN"/>
    <property type="match status" value="1"/>
</dbReference>
<dbReference type="GO" id="GO:0004222">
    <property type="term" value="F:metalloendopeptidase activity"/>
    <property type="evidence" value="ECO:0007669"/>
    <property type="project" value="InterPro"/>
</dbReference>
<dbReference type="InterPro" id="IPR041569">
    <property type="entry name" value="AAA_lid_3"/>
</dbReference>
<comment type="similarity">
    <text evidence="5">In the N-terminal section; belongs to the AAA ATPase family.</text>
</comment>
<evidence type="ECO:0000259" key="19">
    <source>
        <dbReference type="SMART" id="SM00382"/>
    </source>
</evidence>
<dbReference type="Pfam" id="PF01434">
    <property type="entry name" value="Peptidase_M41"/>
    <property type="match status" value="1"/>
</dbReference>
<reference evidence="20" key="1">
    <citation type="submission" date="2020-09" db="EMBL/GenBank/DDBJ databases">
        <authorList>
            <person name="Kikuchi T."/>
        </authorList>
    </citation>
    <scope>NUCLEOTIDE SEQUENCE</scope>
    <source>
        <strain evidence="20">SH1</strain>
    </source>
</reference>
<evidence type="ECO:0000256" key="1">
    <source>
        <dbReference type="ARBA" id="ARBA00001947"/>
    </source>
</evidence>
<evidence type="ECO:0000256" key="5">
    <source>
        <dbReference type="ARBA" id="ARBA00010550"/>
    </source>
</evidence>
<dbReference type="CDD" id="cd19501">
    <property type="entry name" value="RecA-like_FtsH"/>
    <property type="match status" value="1"/>
</dbReference>
<dbReference type="Pfam" id="PF17862">
    <property type="entry name" value="AAA_lid_3"/>
    <property type="match status" value="1"/>
</dbReference>
<dbReference type="Gene3D" id="3.40.1690.20">
    <property type="match status" value="1"/>
</dbReference>
<dbReference type="GO" id="GO:0004176">
    <property type="term" value="F:ATP-dependent peptidase activity"/>
    <property type="evidence" value="ECO:0007669"/>
    <property type="project" value="InterPro"/>
</dbReference>
<dbReference type="InterPro" id="IPR050928">
    <property type="entry name" value="ATP-dep_Zn_Metalloprotease"/>
</dbReference>
<evidence type="ECO:0000313" key="21">
    <source>
        <dbReference type="Proteomes" id="UP000614601"/>
    </source>
</evidence>
<evidence type="ECO:0000256" key="10">
    <source>
        <dbReference type="ARBA" id="ARBA00022801"/>
    </source>
</evidence>
<dbReference type="EMBL" id="CAJFDH010000004">
    <property type="protein sequence ID" value="CAD5218316.1"/>
    <property type="molecule type" value="Genomic_DNA"/>
</dbReference>
<dbReference type="OrthoDB" id="1413014at2759"/>
<dbReference type="NCBIfam" id="TIGR01241">
    <property type="entry name" value="FtsH_fam"/>
    <property type="match status" value="1"/>
</dbReference>
<dbReference type="InterPro" id="IPR003959">
    <property type="entry name" value="ATPase_AAA_core"/>
</dbReference>
<comment type="similarity">
    <text evidence="4">In the C-terminal section; belongs to the peptidase M41 family.</text>
</comment>
<dbReference type="GO" id="GO:0046872">
    <property type="term" value="F:metal ion binding"/>
    <property type="evidence" value="ECO:0007669"/>
    <property type="project" value="UniProtKB-KW"/>
</dbReference>
<dbReference type="InterPro" id="IPR027417">
    <property type="entry name" value="P-loop_NTPase"/>
</dbReference>
<dbReference type="SUPFAM" id="SSF52540">
    <property type="entry name" value="P-loop containing nucleoside triphosphate hydrolases"/>
    <property type="match status" value="1"/>
</dbReference>
<feature type="region of interest" description="Disordered" evidence="17">
    <location>
        <begin position="50"/>
        <end position="78"/>
    </location>
</feature>
<evidence type="ECO:0000256" key="2">
    <source>
        <dbReference type="ARBA" id="ARBA00004141"/>
    </source>
</evidence>
<dbReference type="Gene3D" id="3.40.50.300">
    <property type="entry name" value="P-loop containing nucleotide triphosphate hydrolases"/>
    <property type="match status" value="1"/>
</dbReference>
<dbReference type="PANTHER" id="PTHR43655">
    <property type="entry name" value="ATP-DEPENDENT PROTEASE"/>
    <property type="match status" value="1"/>
</dbReference>
<feature type="region of interest" description="Disordered" evidence="17">
    <location>
        <begin position="92"/>
        <end position="121"/>
    </location>
</feature>
<dbReference type="Gene3D" id="1.20.58.760">
    <property type="entry name" value="Peptidase M41"/>
    <property type="match status" value="1"/>
</dbReference>
<evidence type="ECO:0000256" key="8">
    <source>
        <dbReference type="ARBA" id="ARBA00022723"/>
    </source>
</evidence>
<keyword evidence="14 18" id="KW-1133">Transmembrane helix</keyword>
<keyword evidence="7 18" id="KW-0812">Transmembrane</keyword>
<feature type="compositionally biased region" description="Basic and acidic residues" evidence="17">
    <location>
        <begin position="180"/>
        <end position="213"/>
    </location>
</feature>
<sequence length="860" mass="96856">MLRSNRLIINATRAKQYSNVLSTRDITIGTFYNDLGVVLARHTKWNDVTRRRPVNSAPLTAAGTGGSPRGKKDDKDDKEKKLKEMMELMKRIQSGKATSEDSKKLEKLYQKHGPHSEAESLRKLRLALTKVTRDEETPSDLKEIRNALLRSTVDKPMRRKLFMYFYDNYIDKASNYKKATKSDEKEEKKEEKEGKEEEQAEKSEEQKQEDNKNDIKERLKRALAVTLFFYGLLVLIRGASSPENVNVKDVTWSDFKNKLLPTGQVSKIRVFPEKELAYVYLYQNSKGLDGIPLEPTYRLQIPSLARFEREVRAVEDAVGLPPEHWTQIEFTRLEGINNLLVTGVLLAIGFGIYYMVKKSNFKMSAQSFAPFSKAKINIIDPKAPEGKSKLKIKFKDVAGLHEAKVEISEFVDYLKNPQKYTKLGAKLPKGAILTGPPGCGKTLLAKALAAESSAPFISMNGTEFIEMIGGLGASRIRDLFKEAKRRSPCIIYIDEIDAIGKKRSEGRGGYGGGNGEEEQTLNQLLVEMDGMDTNQGVILIASTNRPDILDKALMRPGRFDRHISVDLPTIIERKELFDLYVKKIKLNQNHPEHLTQRLAQMTPGFSGADIANVVNEAAIHAATDLHKQVEVTDLDFALQKIIAGPEKRSKVLVQEEREVVAWHESGHALVGWLLEHTDALLKVTIIPRTSAALGFAQYNPRDKKLFGKDELFDRMCMMLGGRAAENITFGRCTTGAQNDLEKVTQQAYAQIKRYGFSSIVGPLSFASEPGQERAEQFQRKPYSKHLGNVMDSEARTLVKDAYLATEQLLRQNQSKLDLLAKTLLERETLSYEDVKQLIGPPKYGEKNVVDLADMVLPKDD</sequence>
<comment type="caution">
    <text evidence="20">The sequence shown here is derived from an EMBL/GenBank/DDBJ whole genome shotgun (WGS) entry which is preliminary data.</text>
</comment>
<evidence type="ECO:0000256" key="3">
    <source>
        <dbReference type="ARBA" id="ARBA00004173"/>
    </source>
</evidence>
<proteinExistence type="inferred from homology"/>
<keyword evidence="12" id="KW-0067">ATP-binding</keyword>
<evidence type="ECO:0000256" key="17">
    <source>
        <dbReference type="SAM" id="MobiDB-lite"/>
    </source>
</evidence>
<keyword evidence="10" id="KW-0378">Hydrolase</keyword>
<keyword evidence="15" id="KW-0482">Metalloprotease</keyword>
<evidence type="ECO:0000256" key="14">
    <source>
        <dbReference type="ARBA" id="ARBA00022989"/>
    </source>
</evidence>
<keyword evidence="9" id="KW-0547">Nucleotide-binding</keyword>
<dbReference type="InterPro" id="IPR003593">
    <property type="entry name" value="AAA+_ATPase"/>
</dbReference>
<feature type="domain" description="AAA+ ATPase" evidence="19">
    <location>
        <begin position="427"/>
        <end position="569"/>
    </location>
</feature>
<dbReference type="Gene3D" id="1.10.8.60">
    <property type="match status" value="1"/>
</dbReference>
<dbReference type="SUPFAM" id="SSF140990">
    <property type="entry name" value="FtsH protease domain-like"/>
    <property type="match status" value="1"/>
</dbReference>
<evidence type="ECO:0000256" key="4">
    <source>
        <dbReference type="ARBA" id="ARBA00010044"/>
    </source>
</evidence>
<dbReference type="AlphaFoldDB" id="A0A811KSR2"/>
<organism evidence="20 21">
    <name type="scientific">Bursaphelenchus okinawaensis</name>
    <dbReference type="NCBI Taxonomy" id="465554"/>
    <lineage>
        <taxon>Eukaryota</taxon>
        <taxon>Metazoa</taxon>
        <taxon>Ecdysozoa</taxon>
        <taxon>Nematoda</taxon>
        <taxon>Chromadorea</taxon>
        <taxon>Rhabditida</taxon>
        <taxon>Tylenchina</taxon>
        <taxon>Tylenchomorpha</taxon>
        <taxon>Aphelenchoidea</taxon>
        <taxon>Aphelenchoididae</taxon>
        <taxon>Bursaphelenchus</taxon>
    </lineage>
</organism>
<accession>A0A811KSR2</accession>
<dbReference type="FunFam" id="3.40.50.300:FF:000277">
    <property type="entry name" value="ATP-dependent zinc metalloprotease FtsH"/>
    <property type="match status" value="1"/>
</dbReference>
<evidence type="ECO:0000256" key="12">
    <source>
        <dbReference type="ARBA" id="ARBA00022840"/>
    </source>
</evidence>
<dbReference type="SMART" id="SM00382">
    <property type="entry name" value="AAA"/>
    <property type="match status" value="1"/>
</dbReference>
<protein>
    <recommendedName>
        <fullName evidence="19">AAA+ ATPase domain-containing protein</fullName>
    </recommendedName>
</protein>
<evidence type="ECO:0000256" key="7">
    <source>
        <dbReference type="ARBA" id="ARBA00022692"/>
    </source>
</evidence>
<evidence type="ECO:0000256" key="15">
    <source>
        <dbReference type="ARBA" id="ARBA00023049"/>
    </source>
</evidence>
<dbReference type="InterPro" id="IPR005936">
    <property type="entry name" value="FtsH"/>
</dbReference>
<feature type="transmembrane region" description="Helical" evidence="18">
    <location>
        <begin position="222"/>
        <end position="240"/>
    </location>
</feature>
<dbReference type="FunFam" id="1.20.58.760:FF:000003">
    <property type="entry name" value="AFG3-like AAA ATPase 2"/>
    <property type="match status" value="1"/>
</dbReference>
<dbReference type="GO" id="GO:0005745">
    <property type="term" value="C:m-AAA complex"/>
    <property type="evidence" value="ECO:0007669"/>
    <property type="project" value="TreeGrafter"/>
</dbReference>
<feature type="compositionally biased region" description="Basic and acidic residues" evidence="17">
    <location>
        <begin position="98"/>
        <end position="121"/>
    </location>
</feature>